<evidence type="ECO:0000256" key="7">
    <source>
        <dbReference type="SAM" id="Phobius"/>
    </source>
</evidence>
<dbReference type="NCBIfam" id="TIGR00797">
    <property type="entry name" value="matE"/>
    <property type="match status" value="1"/>
</dbReference>
<dbReference type="Proteomes" id="UP001629953">
    <property type="component" value="Unassembled WGS sequence"/>
</dbReference>
<evidence type="ECO:0000256" key="4">
    <source>
        <dbReference type="ARBA" id="ARBA00022692"/>
    </source>
</evidence>
<evidence type="ECO:0000256" key="6">
    <source>
        <dbReference type="ARBA" id="ARBA00023136"/>
    </source>
</evidence>
<organism evidence="8 9">
    <name type="scientific">Celerinatantimonas yamalensis</name>
    <dbReference type="NCBI Taxonomy" id="559956"/>
    <lineage>
        <taxon>Bacteria</taxon>
        <taxon>Pseudomonadati</taxon>
        <taxon>Pseudomonadota</taxon>
        <taxon>Gammaproteobacteria</taxon>
        <taxon>Celerinatantimonadaceae</taxon>
        <taxon>Celerinatantimonas</taxon>
    </lineage>
</organism>
<keyword evidence="6 7" id="KW-0472">Membrane</keyword>
<feature type="transmembrane region" description="Helical" evidence="7">
    <location>
        <begin position="346"/>
        <end position="366"/>
    </location>
</feature>
<protein>
    <submittedName>
        <fullName evidence="8">MATE family efflux transporter</fullName>
    </submittedName>
</protein>
<reference evidence="8 9" key="1">
    <citation type="journal article" date="2013" name="Int. J. Syst. Evol. Microbiol.">
        <title>Celerinatantimonas yamalensis sp. nov., a cold-adapted diazotrophic bacterium from a cold permafrost brine.</title>
        <authorList>
            <person name="Shcherbakova V."/>
            <person name="Chuvilskaya N."/>
            <person name="Rivkina E."/>
            <person name="Demidov N."/>
            <person name="Uchaeva V."/>
            <person name="Suetin S."/>
            <person name="Suzina N."/>
            <person name="Gilichinsky D."/>
        </authorList>
    </citation>
    <scope>NUCLEOTIDE SEQUENCE [LARGE SCALE GENOMIC DNA]</scope>
    <source>
        <strain evidence="8 9">C7</strain>
    </source>
</reference>
<dbReference type="InterPro" id="IPR052031">
    <property type="entry name" value="Membrane_Transporter-Flippase"/>
</dbReference>
<sequence>MSHLAKQLYQMTWPMIFGVLSLMSFQLIDSAFIGQLGVIPLAVQGFTMPVQMVMIGLQVGLGIATTAVIAKALGAKQARYAKQLGGLIIGLGSIAMAVFALVLYLLRGPILSLLGANSSVKLIVDSYWIWWLASVWLSACIYFLYSVCRANGNTKLPGLVMVLTSLLNLALDPLFIFVFHLGINGAAIATIIAFTSGILLIAPKLIAQHWVLFDWSDLKIKRSLLDIFHIMGPAMLSQLMPSLSAMLATKLLASYGTAAIAAWALGARFELFSIVAILALTMSLPPLVSRLLGERKMADIRHVVNCAVIFVIIFQLGIACITYLIAPHLANIMTNGAQVNSFLHHYLSIVPFGFGLLGTCMLMVSVSNALGRSYIALLISILRLFVFYLPSLWLGAHIGGVHGAFWGAFAGNLLAGIAAYSVYLRTIKSLQYQYNG</sequence>
<dbReference type="PIRSF" id="PIRSF006603">
    <property type="entry name" value="DinF"/>
    <property type="match status" value="1"/>
</dbReference>
<dbReference type="InterPro" id="IPR048279">
    <property type="entry name" value="MdtK-like"/>
</dbReference>
<evidence type="ECO:0000313" key="9">
    <source>
        <dbReference type="Proteomes" id="UP001629953"/>
    </source>
</evidence>
<feature type="transmembrane region" description="Helical" evidence="7">
    <location>
        <begin position="185"/>
        <end position="206"/>
    </location>
</feature>
<feature type="transmembrane region" description="Helical" evidence="7">
    <location>
        <begin position="303"/>
        <end position="326"/>
    </location>
</feature>
<evidence type="ECO:0000256" key="3">
    <source>
        <dbReference type="ARBA" id="ARBA00022475"/>
    </source>
</evidence>
<name>A0ABW9GBV1_9GAMM</name>
<feature type="transmembrane region" description="Helical" evidence="7">
    <location>
        <begin position="127"/>
        <end position="147"/>
    </location>
</feature>
<dbReference type="Pfam" id="PF01554">
    <property type="entry name" value="MatE"/>
    <property type="match status" value="2"/>
</dbReference>
<dbReference type="PANTHER" id="PTHR43549:SF3">
    <property type="entry name" value="MULTIDRUG RESISTANCE PROTEIN YPNP-RELATED"/>
    <property type="match status" value="1"/>
</dbReference>
<feature type="transmembrane region" description="Helical" evidence="7">
    <location>
        <begin position="260"/>
        <end position="282"/>
    </location>
</feature>
<proteinExistence type="predicted"/>
<dbReference type="EMBL" id="JBEQCT010000013">
    <property type="protein sequence ID" value="MFM2486937.1"/>
    <property type="molecule type" value="Genomic_DNA"/>
</dbReference>
<feature type="transmembrane region" description="Helical" evidence="7">
    <location>
        <begin position="373"/>
        <end position="393"/>
    </location>
</feature>
<dbReference type="PANTHER" id="PTHR43549">
    <property type="entry name" value="MULTIDRUG RESISTANCE PROTEIN YPNP-RELATED"/>
    <property type="match status" value="1"/>
</dbReference>
<comment type="caution">
    <text evidence="8">The sequence shown here is derived from an EMBL/GenBank/DDBJ whole genome shotgun (WGS) entry which is preliminary data.</text>
</comment>
<evidence type="ECO:0000256" key="2">
    <source>
        <dbReference type="ARBA" id="ARBA00022448"/>
    </source>
</evidence>
<accession>A0ABW9GBV1</accession>
<feature type="transmembrane region" description="Helical" evidence="7">
    <location>
        <begin position="12"/>
        <end position="33"/>
    </location>
</feature>
<dbReference type="RefSeq" id="WP_408625237.1">
    <property type="nucleotide sequence ID" value="NZ_JBEQCT010000013.1"/>
</dbReference>
<dbReference type="InterPro" id="IPR002528">
    <property type="entry name" value="MATE_fam"/>
</dbReference>
<feature type="transmembrane region" description="Helical" evidence="7">
    <location>
        <begin position="159"/>
        <end position="179"/>
    </location>
</feature>
<keyword evidence="3" id="KW-1003">Cell membrane</keyword>
<feature type="transmembrane region" description="Helical" evidence="7">
    <location>
        <begin position="405"/>
        <end position="424"/>
    </location>
</feature>
<feature type="transmembrane region" description="Helical" evidence="7">
    <location>
        <begin position="86"/>
        <end position="107"/>
    </location>
</feature>
<evidence type="ECO:0000313" key="8">
    <source>
        <dbReference type="EMBL" id="MFM2486937.1"/>
    </source>
</evidence>
<comment type="subcellular location">
    <subcellularLocation>
        <location evidence="1">Cell inner membrane</location>
        <topology evidence="1">Multi-pass membrane protein</topology>
    </subcellularLocation>
</comment>
<keyword evidence="9" id="KW-1185">Reference proteome</keyword>
<evidence type="ECO:0000256" key="5">
    <source>
        <dbReference type="ARBA" id="ARBA00022989"/>
    </source>
</evidence>
<gene>
    <name evidence="8" type="ORF">ABUE30_18045</name>
</gene>
<keyword evidence="4 7" id="KW-0812">Transmembrane</keyword>
<feature type="transmembrane region" description="Helical" evidence="7">
    <location>
        <begin position="227"/>
        <end position="248"/>
    </location>
</feature>
<feature type="transmembrane region" description="Helical" evidence="7">
    <location>
        <begin position="53"/>
        <end position="74"/>
    </location>
</feature>
<keyword evidence="2" id="KW-0813">Transport</keyword>
<keyword evidence="5 7" id="KW-1133">Transmembrane helix</keyword>
<evidence type="ECO:0000256" key="1">
    <source>
        <dbReference type="ARBA" id="ARBA00004429"/>
    </source>
</evidence>